<reference evidence="4 5" key="1">
    <citation type="submission" date="2021-07" db="EMBL/GenBank/DDBJ databases">
        <title>Paenibacillus radiodurans sp. nov., isolated from the southeastern edge of Tengger Desert.</title>
        <authorList>
            <person name="Zhang G."/>
        </authorList>
    </citation>
    <scope>NUCLEOTIDE SEQUENCE [LARGE SCALE GENOMIC DNA]</scope>
    <source>
        <strain evidence="4 5">CCM 7311</strain>
    </source>
</reference>
<dbReference type="SUPFAM" id="SSF46689">
    <property type="entry name" value="Homeodomain-like"/>
    <property type="match status" value="1"/>
</dbReference>
<dbReference type="RefSeq" id="WP_210039377.1">
    <property type="nucleotide sequence ID" value="NZ_JBHRUP010000001.1"/>
</dbReference>
<accession>A0ABS7C691</accession>
<proteinExistence type="predicted"/>
<comment type="caution">
    <text evidence="4">The sequence shown here is derived from an EMBL/GenBank/DDBJ whole genome shotgun (WGS) entry which is preliminary data.</text>
</comment>
<keyword evidence="5" id="KW-1185">Reference proteome</keyword>
<dbReference type="Gene3D" id="1.10.357.10">
    <property type="entry name" value="Tetracycline Repressor, domain 2"/>
    <property type="match status" value="1"/>
</dbReference>
<evidence type="ECO:0000259" key="3">
    <source>
        <dbReference type="PROSITE" id="PS50977"/>
    </source>
</evidence>
<keyword evidence="1 2" id="KW-0238">DNA-binding</keyword>
<dbReference type="Pfam" id="PF00440">
    <property type="entry name" value="TetR_N"/>
    <property type="match status" value="1"/>
</dbReference>
<protein>
    <submittedName>
        <fullName evidence="4">TetR/AcrR family transcriptional regulator</fullName>
    </submittedName>
</protein>
<dbReference type="PANTHER" id="PTHR43479">
    <property type="entry name" value="ACREF/ENVCD OPERON REPRESSOR-RELATED"/>
    <property type="match status" value="1"/>
</dbReference>
<gene>
    <name evidence="4" type="ORF">K0U00_20615</name>
</gene>
<dbReference type="EMBL" id="JAHZIK010000579">
    <property type="protein sequence ID" value="MBW7456442.1"/>
    <property type="molecule type" value="Genomic_DNA"/>
</dbReference>
<feature type="domain" description="HTH tetR-type" evidence="3">
    <location>
        <begin position="12"/>
        <end position="72"/>
    </location>
</feature>
<dbReference type="InterPro" id="IPR050624">
    <property type="entry name" value="HTH-type_Tx_Regulator"/>
</dbReference>
<dbReference type="PROSITE" id="PS50977">
    <property type="entry name" value="HTH_TETR_2"/>
    <property type="match status" value="1"/>
</dbReference>
<evidence type="ECO:0000256" key="1">
    <source>
        <dbReference type="ARBA" id="ARBA00023125"/>
    </source>
</evidence>
<dbReference type="InterPro" id="IPR001647">
    <property type="entry name" value="HTH_TetR"/>
</dbReference>
<sequence>MKVTENIDHQHNKIREKLLKKLISAALKDGFQQLRMDDISKRMDVSRATMYKHFSSKEEVLEGVVDVYVDYINSLVIQTDEEGTEISYGTRFQFLFEQSVLLIRHIGSGFLKELQAIYPDSYSRLKDAMQTREQQIAEFYRDGMARGIFNQLNEKFIILQDDVLLREIIHVKYLMLNQASIQQVLYDYYQFKKIQLFKADKLPLLDDSRIDPIIDHIVQKFNRAL</sequence>
<feature type="DNA-binding region" description="H-T-H motif" evidence="2">
    <location>
        <begin position="35"/>
        <end position="54"/>
    </location>
</feature>
<evidence type="ECO:0000313" key="5">
    <source>
        <dbReference type="Proteomes" id="UP001519887"/>
    </source>
</evidence>
<evidence type="ECO:0000256" key="2">
    <source>
        <dbReference type="PROSITE-ProRule" id="PRU00335"/>
    </source>
</evidence>
<dbReference type="PANTHER" id="PTHR43479:SF11">
    <property type="entry name" value="ACREF_ENVCD OPERON REPRESSOR-RELATED"/>
    <property type="match status" value="1"/>
</dbReference>
<dbReference type="InterPro" id="IPR009057">
    <property type="entry name" value="Homeodomain-like_sf"/>
</dbReference>
<evidence type="ECO:0000313" key="4">
    <source>
        <dbReference type="EMBL" id="MBW7456442.1"/>
    </source>
</evidence>
<organism evidence="4 5">
    <name type="scientific">Paenibacillus sepulcri</name>
    <dbReference type="NCBI Taxonomy" id="359917"/>
    <lineage>
        <taxon>Bacteria</taxon>
        <taxon>Bacillati</taxon>
        <taxon>Bacillota</taxon>
        <taxon>Bacilli</taxon>
        <taxon>Bacillales</taxon>
        <taxon>Paenibacillaceae</taxon>
        <taxon>Paenibacillus</taxon>
    </lineage>
</organism>
<name>A0ABS7C691_9BACL</name>
<dbReference type="Proteomes" id="UP001519887">
    <property type="component" value="Unassembled WGS sequence"/>
</dbReference>